<name>A0A0V0ZIS2_9BILA</name>
<protein>
    <submittedName>
        <fullName evidence="1">Uncharacterized protein</fullName>
    </submittedName>
</protein>
<proteinExistence type="predicted"/>
<gene>
    <name evidence="1" type="ORF">T12_10449</name>
</gene>
<evidence type="ECO:0000313" key="1">
    <source>
        <dbReference type="EMBL" id="KRY12156.1"/>
    </source>
</evidence>
<evidence type="ECO:0000313" key="2">
    <source>
        <dbReference type="Proteomes" id="UP000054783"/>
    </source>
</evidence>
<sequence>MIGSLGRGIRFGSKSGISAGRDPVNLCLCEPSQWFGGDRHEIFAPNFQLELELRPMLSLCVCNFTNRLSNEGGVASFWRNNFPQFGNTNDDDLDLKNYER</sequence>
<keyword evidence="2" id="KW-1185">Reference proteome</keyword>
<organism evidence="1 2">
    <name type="scientific">Trichinella patagoniensis</name>
    <dbReference type="NCBI Taxonomy" id="990121"/>
    <lineage>
        <taxon>Eukaryota</taxon>
        <taxon>Metazoa</taxon>
        <taxon>Ecdysozoa</taxon>
        <taxon>Nematoda</taxon>
        <taxon>Enoplea</taxon>
        <taxon>Dorylaimia</taxon>
        <taxon>Trichinellida</taxon>
        <taxon>Trichinellidae</taxon>
        <taxon>Trichinella</taxon>
    </lineage>
</organism>
<accession>A0A0V0ZIS2</accession>
<dbReference type="AlphaFoldDB" id="A0A0V0ZIS2"/>
<dbReference type="Proteomes" id="UP000054783">
    <property type="component" value="Unassembled WGS sequence"/>
</dbReference>
<dbReference type="EMBL" id="JYDQ01000172">
    <property type="protein sequence ID" value="KRY12156.1"/>
    <property type="molecule type" value="Genomic_DNA"/>
</dbReference>
<reference evidence="1 2" key="1">
    <citation type="submission" date="2015-01" db="EMBL/GenBank/DDBJ databases">
        <title>Evolution of Trichinella species and genotypes.</title>
        <authorList>
            <person name="Korhonen P.K."/>
            <person name="Edoardo P."/>
            <person name="Giuseppe L.R."/>
            <person name="Gasser R.B."/>
        </authorList>
    </citation>
    <scope>NUCLEOTIDE SEQUENCE [LARGE SCALE GENOMIC DNA]</scope>
    <source>
        <strain evidence="1">ISS2496</strain>
    </source>
</reference>
<comment type="caution">
    <text evidence="1">The sequence shown here is derived from an EMBL/GenBank/DDBJ whole genome shotgun (WGS) entry which is preliminary data.</text>
</comment>
<dbReference type="OrthoDB" id="10449700at2759"/>